<sequence>MSDDISLSQELISDLLKRIAEHDATAQEDMMVNLQYLVAIAGYLAADYPGPASERDELMDHLHAFMKHVCDDRSKSKTPQAANAPDVAADPGASSPAGKSTATDDPAVGIWKPE</sequence>
<feature type="region of interest" description="Disordered" evidence="1">
    <location>
        <begin position="71"/>
        <end position="114"/>
    </location>
</feature>
<gene>
    <name evidence="2" type="ORF">MNBD_GAMMA21-721</name>
</gene>
<dbReference type="EMBL" id="UOFR01000056">
    <property type="protein sequence ID" value="VAW97999.1"/>
    <property type="molecule type" value="Genomic_DNA"/>
</dbReference>
<dbReference type="AlphaFoldDB" id="A0A3B1AI52"/>
<evidence type="ECO:0000313" key="2">
    <source>
        <dbReference type="EMBL" id="VAW97999.1"/>
    </source>
</evidence>
<name>A0A3B1AI52_9ZZZZ</name>
<evidence type="ECO:0000256" key="1">
    <source>
        <dbReference type="SAM" id="MobiDB-lite"/>
    </source>
</evidence>
<reference evidence="2" key="1">
    <citation type="submission" date="2018-06" db="EMBL/GenBank/DDBJ databases">
        <authorList>
            <person name="Zhirakovskaya E."/>
        </authorList>
    </citation>
    <scope>NUCLEOTIDE SEQUENCE</scope>
</reference>
<protein>
    <submittedName>
        <fullName evidence="2">Uncharacterized protein</fullName>
    </submittedName>
</protein>
<proteinExistence type="predicted"/>
<organism evidence="2">
    <name type="scientific">hydrothermal vent metagenome</name>
    <dbReference type="NCBI Taxonomy" id="652676"/>
    <lineage>
        <taxon>unclassified sequences</taxon>
        <taxon>metagenomes</taxon>
        <taxon>ecological metagenomes</taxon>
    </lineage>
</organism>
<accession>A0A3B1AI52</accession>